<accession>A0A2P4ZXS8</accession>
<dbReference type="RefSeq" id="XP_018666553.1">
    <property type="nucleotide sequence ID" value="XM_018800411.1"/>
</dbReference>
<dbReference type="AlphaFoldDB" id="A0A2P4ZXS8"/>
<evidence type="ECO:0000313" key="2">
    <source>
        <dbReference type="EMBL" id="PON29086.1"/>
    </source>
</evidence>
<name>A0A2P4ZXS8_9HYPO</name>
<feature type="compositionally biased region" description="Basic and acidic residues" evidence="1">
    <location>
        <begin position="100"/>
        <end position="110"/>
    </location>
</feature>
<dbReference type="STRING" id="398673.A0A2P4ZXS8"/>
<organism evidence="2 3">
    <name type="scientific">Trichoderma gamsii</name>
    <dbReference type="NCBI Taxonomy" id="398673"/>
    <lineage>
        <taxon>Eukaryota</taxon>
        <taxon>Fungi</taxon>
        <taxon>Dikarya</taxon>
        <taxon>Ascomycota</taxon>
        <taxon>Pezizomycotina</taxon>
        <taxon>Sordariomycetes</taxon>
        <taxon>Hypocreomycetidae</taxon>
        <taxon>Hypocreales</taxon>
        <taxon>Hypocreaceae</taxon>
        <taxon>Trichoderma</taxon>
    </lineage>
</organism>
<dbReference type="Proteomes" id="UP000054821">
    <property type="component" value="Unassembled WGS sequence"/>
</dbReference>
<feature type="compositionally biased region" description="Basic and acidic residues" evidence="1">
    <location>
        <begin position="32"/>
        <end position="48"/>
    </location>
</feature>
<dbReference type="GeneID" id="29980494"/>
<keyword evidence="3" id="KW-1185">Reference proteome</keyword>
<feature type="compositionally biased region" description="Basic and acidic residues" evidence="1">
    <location>
        <begin position="151"/>
        <end position="161"/>
    </location>
</feature>
<sequence length="211" mass="23035">MGVLPAKRKRNQQTEAAAVPDALQRRSNAGQRADRGGAQEAGETRICDQKGGWSAGDLLEAPAGQPQFCPGPSMASEEAQKGSKDNGPKATQPKRKRSHHEQGDALERFIKQTAKSQRLDFSPAPVSRTFCSYSSREHDEEQRNTTQAGANKDEIPLKDDEAPSTEACNVNQARAARETPAQTQAQSLMEDETIPEENISYKPPDASNKFM</sequence>
<feature type="compositionally biased region" description="Basic and acidic residues" evidence="1">
    <location>
        <begin position="78"/>
        <end position="87"/>
    </location>
</feature>
<feature type="region of interest" description="Disordered" evidence="1">
    <location>
        <begin position="1"/>
        <end position="211"/>
    </location>
</feature>
<reference evidence="2 3" key="1">
    <citation type="journal article" date="2016" name="Genome Announc.">
        <title>Draft Whole-Genome Sequence of Trichoderma gamsii T6085, a Promising Biocontrol Agent of Fusarium Head Blight on Wheat.</title>
        <authorList>
            <person name="Baroncelli R."/>
            <person name="Zapparata A."/>
            <person name="Piaggeschi G."/>
            <person name="Sarrocco S."/>
            <person name="Vannacci G."/>
        </authorList>
    </citation>
    <scope>NUCLEOTIDE SEQUENCE [LARGE SCALE GENOMIC DNA]</scope>
    <source>
        <strain evidence="2 3">T6085</strain>
    </source>
</reference>
<protein>
    <submittedName>
        <fullName evidence="2">Uncharacterized protein</fullName>
    </submittedName>
</protein>
<evidence type="ECO:0000256" key="1">
    <source>
        <dbReference type="SAM" id="MobiDB-lite"/>
    </source>
</evidence>
<dbReference type="EMBL" id="JPDN02000005">
    <property type="protein sequence ID" value="PON29086.1"/>
    <property type="molecule type" value="Genomic_DNA"/>
</dbReference>
<comment type="caution">
    <text evidence="2">The sequence shown here is derived from an EMBL/GenBank/DDBJ whole genome shotgun (WGS) entry which is preliminary data.</text>
</comment>
<feature type="compositionally biased region" description="Basic residues" evidence="1">
    <location>
        <begin position="1"/>
        <end position="11"/>
    </location>
</feature>
<evidence type="ECO:0000313" key="3">
    <source>
        <dbReference type="Proteomes" id="UP000054821"/>
    </source>
</evidence>
<gene>
    <name evidence="2" type="ORF">TGAM01_v202194</name>
</gene>
<proteinExistence type="predicted"/>